<dbReference type="InterPro" id="IPR012338">
    <property type="entry name" value="Beta-lactam/transpept-like"/>
</dbReference>
<dbReference type="GeneTree" id="ENSGT00390000010463"/>
<evidence type="ECO:0000313" key="10">
    <source>
        <dbReference type="Proteomes" id="UP000472277"/>
    </source>
</evidence>
<evidence type="ECO:0000256" key="1">
    <source>
        <dbReference type="ARBA" id="ARBA00011076"/>
    </source>
</evidence>
<feature type="domain" description="Glutaminase EF-hand" evidence="8">
    <location>
        <begin position="4"/>
        <end position="76"/>
    </location>
</feature>
<accession>A0A674EJX2</accession>
<dbReference type="Gene3D" id="1.10.238.210">
    <property type="match status" value="1"/>
</dbReference>
<dbReference type="Pfam" id="PF04960">
    <property type="entry name" value="Glutaminase"/>
    <property type="match status" value="1"/>
</dbReference>
<evidence type="ECO:0000256" key="3">
    <source>
        <dbReference type="ARBA" id="ARBA00012918"/>
    </source>
</evidence>
<dbReference type="GO" id="GO:0006537">
    <property type="term" value="P:glutamate biosynthetic process"/>
    <property type="evidence" value="ECO:0007669"/>
    <property type="project" value="TreeGrafter"/>
</dbReference>
<organism evidence="9 10">
    <name type="scientific">Salmo trutta</name>
    <name type="common">Brown trout</name>
    <dbReference type="NCBI Taxonomy" id="8032"/>
    <lineage>
        <taxon>Eukaryota</taxon>
        <taxon>Metazoa</taxon>
        <taxon>Chordata</taxon>
        <taxon>Craniata</taxon>
        <taxon>Vertebrata</taxon>
        <taxon>Euteleostomi</taxon>
        <taxon>Actinopterygii</taxon>
        <taxon>Neopterygii</taxon>
        <taxon>Teleostei</taxon>
        <taxon>Protacanthopterygii</taxon>
        <taxon>Salmoniformes</taxon>
        <taxon>Salmonidae</taxon>
        <taxon>Salmoninae</taxon>
        <taxon>Salmo</taxon>
    </lineage>
</organism>
<dbReference type="SUPFAM" id="SSF56601">
    <property type="entry name" value="beta-lactamase/transpeptidase-like"/>
    <property type="match status" value="1"/>
</dbReference>
<dbReference type="GO" id="GO:0006543">
    <property type="term" value="P:L-glutamine catabolic process"/>
    <property type="evidence" value="ECO:0007669"/>
    <property type="project" value="TreeGrafter"/>
</dbReference>
<keyword evidence="10" id="KW-1185">Reference proteome</keyword>
<sequence length="445" mass="49983">SAKNNNAMSKQVHIEALRSTGLWTSDPRLRDCMRHLRRSMQESAGTVMVDQKLFRKCVGANILLLTQAFRRKFIIPDFEVFASNMDQLYYSTQRQEGGHVADYIPQLAKFSPNLWGVSLCTVDGQRHSAGDTKVPFCLQSCVKPLEYAIAVHEIGTEHVHRYVGKEPSGLKFNQLSLNDEDKPHNPMVNAGAIVISSLLKSGVPKVLKPSVCICLQSFQSEKETGDRNFAIGYYLKEKKCFPENADMIAALDFYFQLCSIEVTCESGCVMAATLANGGICPITGERVLSAEAVRNTLSLMHSCGMYDFSGQFAFHVGLPAKSGVSGAVLLVVPNIMGIMCWSPPLDRVGNSVRGIHFCQELVSLFNFHNYDNLRHFARKLDPRRLSLDDRVRDRLCTKVPIPTRVKSAKMERYSLFMHFSFYVYSDLELTHEKSTTIRSGWRAEK</sequence>
<keyword evidence="5" id="KW-0378">Hydrolase</keyword>
<evidence type="ECO:0000256" key="7">
    <source>
        <dbReference type="ARBA" id="ARBA00049534"/>
    </source>
</evidence>
<dbReference type="FunFam" id="3.40.710.10:FF:000005">
    <property type="entry name" value="Glutaminase"/>
    <property type="match status" value="1"/>
</dbReference>
<dbReference type="Gene3D" id="3.40.710.10">
    <property type="entry name" value="DD-peptidase/beta-lactamase superfamily"/>
    <property type="match status" value="1"/>
</dbReference>
<dbReference type="GO" id="GO:0004359">
    <property type="term" value="F:glutaminase activity"/>
    <property type="evidence" value="ECO:0007669"/>
    <property type="project" value="UniProtKB-EC"/>
</dbReference>
<dbReference type="Pfam" id="PF17959">
    <property type="entry name" value="EF-hand_14"/>
    <property type="match status" value="1"/>
</dbReference>
<keyword evidence="4" id="KW-0677">Repeat</keyword>
<dbReference type="NCBIfam" id="TIGR03814">
    <property type="entry name" value="Gln_ase"/>
    <property type="match status" value="1"/>
</dbReference>
<keyword evidence="6" id="KW-0040">ANK repeat</keyword>
<proteinExistence type="inferred from homology"/>
<reference evidence="9" key="1">
    <citation type="submission" date="2025-08" db="UniProtKB">
        <authorList>
            <consortium name="Ensembl"/>
        </authorList>
    </citation>
    <scope>IDENTIFICATION</scope>
</reference>
<dbReference type="AlphaFoldDB" id="A0A674EJX2"/>
<dbReference type="HAMAP" id="MF_00313">
    <property type="entry name" value="Glutaminase"/>
    <property type="match status" value="1"/>
</dbReference>
<comment type="subunit">
    <text evidence="2">Homotetramer.</text>
</comment>
<reference evidence="9" key="2">
    <citation type="submission" date="2025-09" db="UniProtKB">
        <authorList>
            <consortium name="Ensembl"/>
        </authorList>
    </citation>
    <scope>IDENTIFICATION</scope>
</reference>
<name>A0A674EJX2_SALTR</name>
<comment type="similarity">
    <text evidence="1">Belongs to the glutaminase family.</text>
</comment>
<evidence type="ECO:0000256" key="5">
    <source>
        <dbReference type="ARBA" id="ARBA00022801"/>
    </source>
</evidence>
<dbReference type="PANTHER" id="PTHR12544">
    <property type="entry name" value="GLUTAMINASE"/>
    <property type="match status" value="1"/>
</dbReference>
<dbReference type="Proteomes" id="UP000472277">
    <property type="component" value="Chromosome 30"/>
</dbReference>
<dbReference type="PANTHER" id="PTHR12544:SF33">
    <property type="entry name" value="GLUTAMINASE LIVER ISOFORM, MITOCHONDRIAL"/>
    <property type="match status" value="1"/>
</dbReference>
<dbReference type="Ensembl" id="ENSSTUT00000115650.1">
    <property type="protein sequence ID" value="ENSSTUP00000107962.1"/>
    <property type="gene ID" value="ENSSTUG00000047939.1"/>
</dbReference>
<dbReference type="EC" id="3.5.1.2" evidence="3"/>
<evidence type="ECO:0000256" key="4">
    <source>
        <dbReference type="ARBA" id="ARBA00022737"/>
    </source>
</evidence>
<protein>
    <recommendedName>
        <fullName evidence="3">glutaminase</fullName>
        <ecNumber evidence="3">3.5.1.2</ecNumber>
    </recommendedName>
</protein>
<gene>
    <name evidence="9" type="primary">GLS2</name>
    <name evidence="9" type="synonym">LOC115168350</name>
</gene>
<evidence type="ECO:0000259" key="8">
    <source>
        <dbReference type="Pfam" id="PF17959"/>
    </source>
</evidence>
<evidence type="ECO:0000256" key="2">
    <source>
        <dbReference type="ARBA" id="ARBA00011881"/>
    </source>
</evidence>
<evidence type="ECO:0000313" key="9">
    <source>
        <dbReference type="Ensembl" id="ENSSTUP00000107962.1"/>
    </source>
</evidence>
<evidence type="ECO:0000256" key="6">
    <source>
        <dbReference type="ARBA" id="ARBA00023043"/>
    </source>
</evidence>
<comment type="catalytic activity">
    <reaction evidence="7">
        <text>L-glutamine + H2O = L-glutamate + NH4(+)</text>
        <dbReference type="Rhea" id="RHEA:15889"/>
        <dbReference type="ChEBI" id="CHEBI:15377"/>
        <dbReference type="ChEBI" id="CHEBI:28938"/>
        <dbReference type="ChEBI" id="CHEBI:29985"/>
        <dbReference type="ChEBI" id="CHEBI:58359"/>
        <dbReference type="EC" id="3.5.1.2"/>
    </reaction>
</comment>
<dbReference type="InterPro" id="IPR041541">
    <property type="entry name" value="Glutaminase_EF-hand"/>
</dbReference>
<dbReference type="InterPro" id="IPR015868">
    <property type="entry name" value="Glutaminase"/>
</dbReference>